<proteinExistence type="predicted"/>
<protein>
    <submittedName>
        <fullName evidence="1">Uncharacterized protein</fullName>
    </submittedName>
</protein>
<dbReference type="AlphaFoldDB" id="A0A2N9YCK6"/>
<evidence type="ECO:0000313" key="1">
    <source>
        <dbReference type="EMBL" id="AUI68182.1"/>
    </source>
</evidence>
<dbReference type="Proteomes" id="UP000234271">
    <property type="component" value="Chromosome"/>
</dbReference>
<dbReference type="STRING" id="288004.AL038_00685"/>
<keyword evidence="2" id="KW-1185">Reference proteome</keyword>
<gene>
    <name evidence="1" type="ORF">BLE401_05360</name>
</gene>
<dbReference type="KEGG" id="blep:AL038_00685"/>
<dbReference type="RefSeq" id="WP_062147534.1">
    <property type="nucleotide sequence ID" value="NZ_CP012373.2"/>
</dbReference>
<dbReference type="EMBL" id="CP018889">
    <property type="protein sequence ID" value="AUI68182.1"/>
    <property type="molecule type" value="Genomic_DNA"/>
</dbReference>
<organism evidence="1 2">
    <name type="scientific">Beggiatoa leptomitoformis</name>
    <dbReference type="NCBI Taxonomy" id="288004"/>
    <lineage>
        <taxon>Bacteria</taxon>
        <taxon>Pseudomonadati</taxon>
        <taxon>Pseudomonadota</taxon>
        <taxon>Gammaproteobacteria</taxon>
        <taxon>Thiotrichales</taxon>
        <taxon>Thiotrichaceae</taxon>
        <taxon>Beggiatoa</taxon>
    </lineage>
</organism>
<accession>A0A2N9YCK6</accession>
<reference evidence="2" key="1">
    <citation type="submission" date="2016-12" db="EMBL/GenBank/DDBJ databases">
        <title>Complete Genome Sequence of Beggiatoa leptomitiformis D-401.</title>
        <authorList>
            <person name="Fomenkov A."/>
            <person name="Vincze T."/>
            <person name="Grabovich M."/>
            <person name="Anton B.P."/>
            <person name="Dubinina G."/>
            <person name="Orlova M."/>
            <person name="Belousova E."/>
            <person name="Roberts R.J."/>
        </authorList>
    </citation>
    <scope>NUCLEOTIDE SEQUENCE [LARGE SCALE GENOMIC DNA]</scope>
    <source>
        <strain evidence="2">D-401</strain>
    </source>
</reference>
<dbReference type="OrthoDB" id="8708240at2"/>
<evidence type="ECO:0000313" key="2">
    <source>
        <dbReference type="Proteomes" id="UP000234271"/>
    </source>
</evidence>
<sequence>MKQLVRPLNAVPPFVIVLLFVSVLLQFSYAFRPAASFTPQALPQPPDINLLKISSFGDEIVTAKLLMLWLQSFNAQKGRFLVNQSLNYDTLLAWLTIILDLDASASYPLFSASHLYTDVADPHKQRRMLEFVYTQFFVNPAQRWRWLAYVTVIAKHRLKELPLALKYAQAISRYVDVNTPQWTREMEVFILEDMGEWEKAYTVIERLFAQHELVEPADVQFFQHELHELEIKIQRKKIGVSNEQ</sequence>
<name>A0A2N9YCK6_9GAMM</name>